<dbReference type="EMBL" id="JAPDGR010000280">
    <property type="protein sequence ID" value="KAJ2992264.1"/>
    <property type="molecule type" value="Genomic_DNA"/>
</dbReference>
<reference evidence="1" key="1">
    <citation type="submission" date="2022-10" db="EMBL/GenBank/DDBJ databases">
        <title>Genome Sequence of Xylaria curta.</title>
        <authorList>
            <person name="Buettner E."/>
        </authorList>
    </citation>
    <scope>NUCLEOTIDE SEQUENCE</scope>
    <source>
        <strain evidence="1">Babe10</strain>
    </source>
</reference>
<name>A0ACC1PIK1_9PEZI</name>
<evidence type="ECO:0000313" key="1">
    <source>
        <dbReference type="EMBL" id="KAJ2992264.1"/>
    </source>
</evidence>
<protein>
    <submittedName>
        <fullName evidence="1">Uncharacterized protein</fullName>
    </submittedName>
</protein>
<comment type="caution">
    <text evidence="1">The sequence shown here is derived from an EMBL/GenBank/DDBJ whole genome shotgun (WGS) entry which is preliminary data.</text>
</comment>
<proteinExistence type="predicted"/>
<gene>
    <name evidence="1" type="ORF">NUW58_g2229</name>
</gene>
<keyword evidence="2" id="KW-1185">Reference proteome</keyword>
<dbReference type="Proteomes" id="UP001143856">
    <property type="component" value="Unassembled WGS sequence"/>
</dbReference>
<organism evidence="1 2">
    <name type="scientific">Xylaria curta</name>
    <dbReference type="NCBI Taxonomy" id="42375"/>
    <lineage>
        <taxon>Eukaryota</taxon>
        <taxon>Fungi</taxon>
        <taxon>Dikarya</taxon>
        <taxon>Ascomycota</taxon>
        <taxon>Pezizomycotina</taxon>
        <taxon>Sordariomycetes</taxon>
        <taxon>Xylariomycetidae</taxon>
        <taxon>Xylariales</taxon>
        <taxon>Xylariaceae</taxon>
        <taxon>Xylaria</taxon>
    </lineage>
</organism>
<sequence>MRERASSYVLQVALAYMTEVEYVSLYTVRNESGEQVFRPCSPFGDSLLWGQKHEKAKGYIHTRAWGGTLSLLDSFGLPKHDHGIAMRSGLTRYPGQEDFDPVQHFDPELCTFAFESMFTNIVSRNYNLQDLAEIRSRLSLVPLEHHLWLLEECIGTHVWGFEKQSRFAFRPRPKSGPPIMLEPLGTPGPRGGFTILERYLAVCRAEDVARLGFDWVLEPGPRRTQSPQGPNHLGLLTSQLVAFFGNIAAGFIRREHQAIANIMPAPPMNFCGAQPDRNLDTAMPQLNSEHQETTTIMLSTKRGNNEGPNLPAKRQKAKGEPVVYEFISKERELYQTDPGEWLRTTRISDKDHCVRLFVAHIETYARKIAEHNDNLRALTLQASLAAAAQSRLRRLEPEDNDVVALLDNIRCGLGNVAGCLDSIQGMLKWINTSTTPIQNVTATNKAQDNSSSGREDDNSNKRSDAVNVEY</sequence>
<accession>A0ACC1PIK1</accession>
<evidence type="ECO:0000313" key="2">
    <source>
        <dbReference type="Proteomes" id="UP001143856"/>
    </source>
</evidence>